<feature type="compositionally biased region" description="Acidic residues" evidence="1">
    <location>
        <begin position="11"/>
        <end position="22"/>
    </location>
</feature>
<comment type="caution">
    <text evidence="2">The sequence shown here is derived from an EMBL/GenBank/DDBJ whole genome shotgun (WGS) entry which is preliminary data.</text>
</comment>
<reference evidence="3" key="2">
    <citation type="submission" date="2015-07" db="EMBL/GenBank/DDBJ databases">
        <title>Contrasting host-pathogen interactions and genome evolution in two generalist and specialist microsporidian pathogens of mosquitoes.</title>
        <authorList>
            <consortium name="The Broad Institute Genomics Platform"/>
            <consortium name="The Broad Institute Genome Sequencing Center for Infectious Disease"/>
            <person name="Cuomo C.A."/>
            <person name="Sanscrainte N.D."/>
            <person name="Goldberg J.M."/>
            <person name="Heiman D."/>
            <person name="Young S."/>
            <person name="Zeng Q."/>
            <person name="Becnel J.J."/>
            <person name="Birren B.W."/>
        </authorList>
    </citation>
    <scope>NUCLEOTIDE SEQUENCE [LARGE SCALE GENOMIC DNA]</scope>
    <source>
        <strain evidence="3">USNM 41457</strain>
    </source>
</reference>
<protein>
    <submittedName>
        <fullName evidence="2">Uncharacterized protein</fullName>
    </submittedName>
</protein>
<dbReference type="Proteomes" id="UP000003163">
    <property type="component" value="Unassembled WGS sequence"/>
</dbReference>
<keyword evidence="3" id="KW-1185">Reference proteome</keyword>
<dbReference type="AlphaFoldDB" id="J9DLY5"/>
<gene>
    <name evidence="2" type="ORF">EDEG_02085</name>
</gene>
<accession>J9DLY5</accession>
<dbReference type="VEuPathDB" id="MicrosporidiaDB:EDEG_02085"/>
<organism evidence="2 3">
    <name type="scientific">Edhazardia aedis (strain USNM 41457)</name>
    <name type="common">Microsporidian parasite</name>
    <dbReference type="NCBI Taxonomy" id="1003232"/>
    <lineage>
        <taxon>Eukaryota</taxon>
        <taxon>Fungi</taxon>
        <taxon>Fungi incertae sedis</taxon>
        <taxon>Microsporidia</taxon>
        <taxon>Edhazardia</taxon>
    </lineage>
</organism>
<dbReference type="EMBL" id="AFBI03000034">
    <property type="protein sequence ID" value="EJW03595.1"/>
    <property type="molecule type" value="Genomic_DNA"/>
</dbReference>
<dbReference type="InParanoid" id="J9DLY5"/>
<feature type="region of interest" description="Disordered" evidence="1">
    <location>
        <begin position="1"/>
        <end position="22"/>
    </location>
</feature>
<name>J9DLY5_EDHAE</name>
<dbReference type="HOGENOM" id="CLU_1643676_0_0_1"/>
<reference evidence="2 3" key="1">
    <citation type="submission" date="2011-08" db="EMBL/GenBank/DDBJ databases">
        <authorList>
            <person name="Liu Z.J."/>
            <person name="Shi F.L."/>
            <person name="Lu J.Q."/>
            <person name="Li M."/>
            <person name="Wang Z.L."/>
        </authorList>
    </citation>
    <scope>NUCLEOTIDE SEQUENCE [LARGE SCALE GENOMIC DNA]</scope>
    <source>
        <strain evidence="2 3">USNM 41457</strain>
    </source>
</reference>
<evidence type="ECO:0000313" key="2">
    <source>
        <dbReference type="EMBL" id="EJW03595.1"/>
    </source>
</evidence>
<proteinExistence type="predicted"/>
<evidence type="ECO:0000313" key="3">
    <source>
        <dbReference type="Proteomes" id="UP000003163"/>
    </source>
</evidence>
<sequence>MEEEHNQIQEEVQDEDDQNVEDQNIEEIYDQWIEFFEKLNAPDDDTKVKPFVFCGLKENSTDFSLQQDIEEPIDWDTIYGFLEEHQTTFNVCLNGRKYIKVNSLTDSSVPVHIFVEKLNEDEVREKREMIVVVLTHADFLFVCVYDQVNKGMVLERVKTLM</sequence>
<evidence type="ECO:0000256" key="1">
    <source>
        <dbReference type="SAM" id="MobiDB-lite"/>
    </source>
</evidence>